<dbReference type="AlphaFoldDB" id="A0A8J5YI31"/>
<keyword evidence="2" id="KW-0479">Metal-binding</keyword>
<keyword evidence="7" id="KW-1185">Reference proteome</keyword>
<sequence length="382" mass="40594">MTTMKKNMFPPGLVNNLQDVLSKKGANKNEQKQQKDDDSTETSTSSSTAGNENDSSKPVVLVTNSEGVDSLGLVYLVQALVGLGLYNVNVCAPHSDKSASGHSLTVRETITVTQAEIEGATAYEVTGTTVDCVSLALSGALFSWTKPLLVISGINRGSSCGHHMFHSGVIAGAREALISGVPSLSISLNWKREESQESDFKDAVAVSLPLINAALRDIEKGVFPKSCFLSIEIPTSPKANKGFKLSKQSMWRSTPCWQAVPANRNPSAPHFMGNQQSLGLQLAQLGRDASAAGAARRGTTPRNNEEVESVGAAKSDNKAKKYFRLEFLDKETEATDDELDFKALGNGFIAVTPVSVSLQLDSDIQTAASSWISGVLSGGAEQ</sequence>
<dbReference type="GO" id="GO:0008252">
    <property type="term" value="F:nucleotidase activity"/>
    <property type="evidence" value="ECO:0007669"/>
    <property type="project" value="InterPro"/>
</dbReference>
<evidence type="ECO:0000256" key="2">
    <source>
        <dbReference type="ARBA" id="ARBA00022723"/>
    </source>
</evidence>
<accession>A0A8J5YI31</accession>
<dbReference type="SUPFAM" id="SSF64167">
    <property type="entry name" value="SurE-like"/>
    <property type="match status" value="1"/>
</dbReference>
<dbReference type="InterPro" id="IPR030048">
    <property type="entry name" value="SurE"/>
</dbReference>
<organism evidence="6 7">
    <name type="scientific">Gossypium anomalum</name>
    <dbReference type="NCBI Taxonomy" id="47600"/>
    <lineage>
        <taxon>Eukaryota</taxon>
        <taxon>Viridiplantae</taxon>
        <taxon>Streptophyta</taxon>
        <taxon>Embryophyta</taxon>
        <taxon>Tracheophyta</taxon>
        <taxon>Spermatophyta</taxon>
        <taxon>Magnoliopsida</taxon>
        <taxon>eudicotyledons</taxon>
        <taxon>Gunneridae</taxon>
        <taxon>Pentapetalae</taxon>
        <taxon>rosids</taxon>
        <taxon>malvids</taxon>
        <taxon>Malvales</taxon>
        <taxon>Malvaceae</taxon>
        <taxon>Malvoideae</taxon>
        <taxon>Gossypium</taxon>
    </lineage>
</organism>
<feature type="compositionally biased region" description="Basic and acidic residues" evidence="4">
    <location>
        <begin position="27"/>
        <end position="37"/>
    </location>
</feature>
<dbReference type="OrthoDB" id="202825at2759"/>
<evidence type="ECO:0000259" key="5">
    <source>
        <dbReference type="Pfam" id="PF01975"/>
    </source>
</evidence>
<evidence type="ECO:0000256" key="3">
    <source>
        <dbReference type="ARBA" id="ARBA00022801"/>
    </source>
</evidence>
<feature type="region of interest" description="Disordered" evidence="4">
    <location>
        <begin position="1"/>
        <end position="58"/>
    </location>
</feature>
<gene>
    <name evidence="6" type="ORF">CXB51_015502</name>
</gene>
<dbReference type="InterPro" id="IPR036523">
    <property type="entry name" value="SurE-like_sf"/>
</dbReference>
<evidence type="ECO:0000256" key="1">
    <source>
        <dbReference type="ARBA" id="ARBA00011062"/>
    </source>
</evidence>
<dbReference type="HAMAP" id="MF_00060">
    <property type="entry name" value="SurE"/>
    <property type="match status" value="1"/>
</dbReference>
<dbReference type="PANTHER" id="PTHR30457">
    <property type="entry name" value="5'-NUCLEOTIDASE SURE"/>
    <property type="match status" value="1"/>
</dbReference>
<dbReference type="PANTHER" id="PTHR30457:SF5">
    <property type="entry name" value="OS01G0709400 PROTEIN"/>
    <property type="match status" value="1"/>
</dbReference>
<feature type="domain" description="Survival protein SurE-like phosphatase/nucleotidase" evidence="5">
    <location>
        <begin position="60"/>
        <end position="252"/>
    </location>
</feature>
<evidence type="ECO:0000256" key="4">
    <source>
        <dbReference type="SAM" id="MobiDB-lite"/>
    </source>
</evidence>
<name>A0A8J5YI31_9ROSI</name>
<comment type="caution">
    <text evidence="6">The sequence shown here is derived from an EMBL/GenBank/DDBJ whole genome shotgun (WGS) entry which is preliminary data.</text>
</comment>
<comment type="similarity">
    <text evidence="1">Belongs to the SurE nucleotidase family.</text>
</comment>
<dbReference type="Proteomes" id="UP000701853">
    <property type="component" value="Chromosome 6"/>
</dbReference>
<dbReference type="EMBL" id="JAHUZN010000006">
    <property type="protein sequence ID" value="KAG8490038.1"/>
    <property type="molecule type" value="Genomic_DNA"/>
</dbReference>
<dbReference type="Gene3D" id="3.40.1210.10">
    <property type="entry name" value="Survival protein SurE-like phosphatase/nucleotidase"/>
    <property type="match status" value="1"/>
</dbReference>
<protein>
    <recommendedName>
        <fullName evidence="5">Survival protein SurE-like phosphatase/nucleotidase domain-containing protein</fullName>
    </recommendedName>
</protein>
<feature type="region of interest" description="Disordered" evidence="4">
    <location>
        <begin position="290"/>
        <end position="312"/>
    </location>
</feature>
<dbReference type="Pfam" id="PF01975">
    <property type="entry name" value="SurE"/>
    <property type="match status" value="1"/>
</dbReference>
<dbReference type="GO" id="GO:0046872">
    <property type="term" value="F:metal ion binding"/>
    <property type="evidence" value="ECO:0007669"/>
    <property type="project" value="UniProtKB-KW"/>
</dbReference>
<reference evidence="6 7" key="1">
    <citation type="journal article" date="2021" name="bioRxiv">
        <title>The Gossypium anomalum genome as a resource for cotton improvement and evolutionary analysis of hybrid incompatibility.</title>
        <authorList>
            <person name="Grover C.E."/>
            <person name="Yuan D."/>
            <person name="Arick M.A."/>
            <person name="Miller E.R."/>
            <person name="Hu G."/>
            <person name="Peterson D.G."/>
            <person name="Wendel J.F."/>
            <person name="Udall J.A."/>
        </authorList>
    </citation>
    <scope>NUCLEOTIDE SEQUENCE [LARGE SCALE GENOMIC DNA]</scope>
    <source>
        <strain evidence="6">JFW-Udall</strain>
        <tissue evidence="6">Leaf</tissue>
    </source>
</reference>
<proteinExistence type="inferred from homology"/>
<keyword evidence="3" id="KW-0378">Hydrolase</keyword>
<evidence type="ECO:0000313" key="6">
    <source>
        <dbReference type="EMBL" id="KAG8490038.1"/>
    </source>
</evidence>
<evidence type="ECO:0000313" key="7">
    <source>
        <dbReference type="Proteomes" id="UP000701853"/>
    </source>
</evidence>
<dbReference type="InterPro" id="IPR002828">
    <property type="entry name" value="SurE-like_Pase/nucleotidase"/>
</dbReference>